<dbReference type="PANTHER" id="PTHR30592">
    <property type="entry name" value="FORMATE DEHYDROGENASE"/>
    <property type="match status" value="1"/>
</dbReference>
<dbReference type="InterPro" id="IPR003786">
    <property type="entry name" value="FdhD"/>
</dbReference>
<dbReference type="GO" id="GO:0006777">
    <property type="term" value="P:Mo-molybdopterin cofactor biosynthetic process"/>
    <property type="evidence" value="ECO:0007669"/>
    <property type="project" value="UniProtKB-KW"/>
</dbReference>
<protein>
    <submittedName>
        <fullName evidence="3">Sulfurtransferase FdhD</fullName>
    </submittedName>
</protein>
<dbReference type="EMBL" id="VOTZ01000020">
    <property type="protein sequence ID" value="MCQ1539109.1"/>
    <property type="molecule type" value="Genomic_DNA"/>
</dbReference>
<reference evidence="3 4" key="1">
    <citation type="submission" date="2019-08" db="EMBL/GenBank/DDBJ databases">
        <authorList>
            <person name="Chen S.-C."/>
            <person name="Lai M.-C."/>
            <person name="You Y.-T."/>
        </authorList>
    </citation>
    <scope>NUCLEOTIDE SEQUENCE [LARGE SCALE GENOMIC DNA]</scope>
    <source>
        <strain evidence="3 4">P2F9704a</strain>
    </source>
</reference>
<name>A0ABD4TLN1_9EURY</name>
<accession>A0ABD4TLN1</accession>
<dbReference type="InterPro" id="IPR016193">
    <property type="entry name" value="Cytidine_deaminase-like"/>
</dbReference>
<organism evidence="3 4">
    <name type="scientific">Methanocalculus taiwanensis</name>
    <dbReference type="NCBI Taxonomy" id="106207"/>
    <lineage>
        <taxon>Archaea</taxon>
        <taxon>Methanobacteriati</taxon>
        <taxon>Methanobacteriota</taxon>
        <taxon>Stenosarchaea group</taxon>
        <taxon>Methanomicrobia</taxon>
        <taxon>Methanomicrobiales</taxon>
        <taxon>Methanocalculaceae</taxon>
        <taxon>Methanocalculus</taxon>
    </lineage>
</organism>
<dbReference type="AlphaFoldDB" id="A0ABD4TLN1"/>
<keyword evidence="1" id="KW-0963">Cytoplasm</keyword>
<dbReference type="Pfam" id="PF02634">
    <property type="entry name" value="FdhD-NarQ"/>
    <property type="match status" value="1"/>
</dbReference>
<evidence type="ECO:0000313" key="3">
    <source>
        <dbReference type="EMBL" id="MCQ1539109.1"/>
    </source>
</evidence>
<evidence type="ECO:0000256" key="1">
    <source>
        <dbReference type="ARBA" id="ARBA00022490"/>
    </source>
</evidence>
<dbReference type="PANTHER" id="PTHR30592:SF1">
    <property type="entry name" value="SULFUR CARRIER PROTEIN FDHD"/>
    <property type="match status" value="1"/>
</dbReference>
<dbReference type="Gene3D" id="3.10.20.10">
    <property type="match status" value="1"/>
</dbReference>
<evidence type="ECO:0000313" key="4">
    <source>
        <dbReference type="Proteomes" id="UP001524383"/>
    </source>
</evidence>
<comment type="caution">
    <text evidence="3">The sequence shown here is derived from an EMBL/GenBank/DDBJ whole genome shotgun (WGS) entry which is preliminary data.</text>
</comment>
<keyword evidence="4" id="KW-1185">Reference proteome</keyword>
<dbReference type="Gene3D" id="3.40.140.10">
    <property type="entry name" value="Cytidine Deaminase, domain 2"/>
    <property type="match status" value="1"/>
</dbReference>
<dbReference type="SUPFAM" id="SSF53927">
    <property type="entry name" value="Cytidine deaminase-like"/>
    <property type="match status" value="1"/>
</dbReference>
<dbReference type="Proteomes" id="UP001524383">
    <property type="component" value="Unassembled WGS sequence"/>
</dbReference>
<keyword evidence="2" id="KW-0501">Molybdenum cofactor biosynthesis</keyword>
<sequence length="247" mass="26660">MTHLDPASPVFVLLDDSECMGTEGSLLEETVVALFVNGRHADTTILSPGSLQAYVVGYLFSEEIIRSTDDIESIRIEKNRISVLTTNPFRITGRRKTILAGCGGSTSYIDTSSLPKIPGNRFVSLSAIRDHIASLSGEMESAALADQNGLIVSYRDIDCRCAVDRAIGHGLMKKVNFSETFLCISGRVTSEMIRRCLLAGIPILVSTGKATDLAVRIAVDRNLCLVSRISDGRIACLSHPGRIRGSS</sequence>
<dbReference type="RefSeq" id="WP_255333073.1">
    <property type="nucleotide sequence ID" value="NZ_VOTZ01000020.1"/>
</dbReference>
<proteinExistence type="predicted"/>
<evidence type="ECO:0000256" key="2">
    <source>
        <dbReference type="ARBA" id="ARBA00023150"/>
    </source>
</evidence>
<gene>
    <name evidence="3" type="ORF">FTO68_08965</name>
</gene>